<feature type="chain" id="PRO_5013389897" evidence="1">
    <location>
        <begin position="22"/>
        <end position="141"/>
    </location>
</feature>
<evidence type="ECO:0000256" key="1">
    <source>
        <dbReference type="SAM" id="SignalP"/>
    </source>
</evidence>
<evidence type="ECO:0000313" key="2">
    <source>
        <dbReference type="EMBL" id="ORY94799.1"/>
    </source>
</evidence>
<feature type="signal peptide" evidence="1">
    <location>
        <begin position="1"/>
        <end position="21"/>
    </location>
</feature>
<accession>A0A1X2H896</accession>
<dbReference type="AlphaFoldDB" id="A0A1X2H896"/>
<sequence length="141" mass="16007">MLLDILLRAVILLLFFSSIFASPPYRVCIIWPRIFEYMMTDLNAQKACFRLTSHKQKNSVQHFAAREYETYLKASHSDDYVLPVNTTFSVPAIDSSFVLEARRVPGDLVTRRAMTRSLADPLVPGPVFAFIIVLALGTCMF</sequence>
<proteinExistence type="predicted"/>
<protein>
    <submittedName>
        <fullName evidence="2">Uncharacterized protein</fullName>
    </submittedName>
</protein>
<organism evidence="2 3">
    <name type="scientific">Syncephalastrum racemosum</name>
    <name type="common">Filamentous fungus</name>
    <dbReference type="NCBI Taxonomy" id="13706"/>
    <lineage>
        <taxon>Eukaryota</taxon>
        <taxon>Fungi</taxon>
        <taxon>Fungi incertae sedis</taxon>
        <taxon>Mucoromycota</taxon>
        <taxon>Mucoromycotina</taxon>
        <taxon>Mucoromycetes</taxon>
        <taxon>Mucorales</taxon>
        <taxon>Syncephalastraceae</taxon>
        <taxon>Syncephalastrum</taxon>
    </lineage>
</organism>
<evidence type="ECO:0000313" key="3">
    <source>
        <dbReference type="Proteomes" id="UP000242180"/>
    </source>
</evidence>
<dbReference type="InParanoid" id="A0A1X2H896"/>
<gene>
    <name evidence="2" type="ORF">BCR43DRAFT_494612</name>
</gene>
<keyword evidence="1" id="KW-0732">Signal</keyword>
<comment type="caution">
    <text evidence="2">The sequence shown here is derived from an EMBL/GenBank/DDBJ whole genome shotgun (WGS) entry which is preliminary data.</text>
</comment>
<dbReference type="Proteomes" id="UP000242180">
    <property type="component" value="Unassembled WGS sequence"/>
</dbReference>
<reference evidence="2 3" key="1">
    <citation type="submission" date="2016-07" db="EMBL/GenBank/DDBJ databases">
        <title>Pervasive Adenine N6-methylation of Active Genes in Fungi.</title>
        <authorList>
            <consortium name="DOE Joint Genome Institute"/>
            <person name="Mondo S.J."/>
            <person name="Dannebaum R.O."/>
            <person name="Kuo R.C."/>
            <person name="Labutti K."/>
            <person name="Haridas S."/>
            <person name="Kuo A."/>
            <person name="Salamov A."/>
            <person name="Ahrendt S.R."/>
            <person name="Lipzen A."/>
            <person name="Sullivan W."/>
            <person name="Andreopoulos W.B."/>
            <person name="Clum A."/>
            <person name="Lindquist E."/>
            <person name="Daum C."/>
            <person name="Ramamoorthy G.K."/>
            <person name="Gryganskyi A."/>
            <person name="Culley D."/>
            <person name="Magnuson J.K."/>
            <person name="James T.Y."/>
            <person name="O'Malley M.A."/>
            <person name="Stajich J.E."/>
            <person name="Spatafora J.W."/>
            <person name="Visel A."/>
            <person name="Grigoriev I.V."/>
        </authorList>
    </citation>
    <scope>NUCLEOTIDE SEQUENCE [LARGE SCALE GENOMIC DNA]</scope>
    <source>
        <strain evidence="2 3">NRRL 2496</strain>
    </source>
</reference>
<keyword evidence="3" id="KW-1185">Reference proteome</keyword>
<dbReference type="EMBL" id="MCGN01000007">
    <property type="protein sequence ID" value="ORY94799.1"/>
    <property type="molecule type" value="Genomic_DNA"/>
</dbReference>
<name>A0A1X2H896_SYNRA</name>